<dbReference type="AlphaFoldDB" id="A0AAV0AII9"/>
<dbReference type="InterPro" id="IPR020946">
    <property type="entry name" value="Flavin_mOase-like"/>
</dbReference>
<evidence type="ECO:0000256" key="3">
    <source>
        <dbReference type="ARBA" id="ARBA00022827"/>
    </source>
</evidence>
<name>A0AAV0AII9_PHAPC</name>
<keyword evidence="6" id="KW-1185">Reference proteome</keyword>
<evidence type="ECO:0000313" key="5">
    <source>
        <dbReference type="EMBL" id="CAH7667780.1"/>
    </source>
</evidence>
<keyword evidence="4" id="KW-0560">Oxidoreductase</keyword>
<dbReference type="SUPFAM" id="SSF51905">
    <property type="entry name" value="FAD/NAD(P)-binding domain"/>
    <property type="match status" value="1"/>
</dbReference>
<protein>
    <submittedName>
        <fullName evidence="5">Uncharacterized protein</fullName>
    </submittedName>
</protein>
<comment type="caution">
    <text evidence="5">The sequence shown here is derived from an EMBL/GenBank/DDBJ whole genome shotgun (WGS) entry which is preliminary data.</text>
</comment>
<dbReference type="InterPro" id="IPR036188">
    <property type="entry name" value="FAD/NAD-bd_sf"/>
</dbReference>
<comment type="similarity">
    <text evidence="1">Belongs to the FMO family.</text>
</comment>
<dbReference type="GO" id="GO:0004499">
    <property type="term" value="F:N,N-dimethylaniline monooxygenase activity"/>
    <property type="evidence" value="ECO:0007669"/>
    <property type="project" value="InterPro"/>
</dbReference>
<organism evidence="5 6">
    <name type="scientific">Phakopsora pachyrhizi</name>
    <name type="common">Asian soybean rust disease fungus</name>
    <dbReference type="NCBI Taxonomy" id="170000"/>
    <lineage>
        <taxon>Eukaryota</taxon>
        <taxon>Fungi</taxon>
        <taxon>Dikarya</taxon>
        <taxon>Basidiomycota</taxon>
        <taxon>Pucciniomycotina</taxon>
        <taxon>Pucciniomycetes</taxon>
        <taxon>Pucciniales</taxon>
        <taxon>Phakopsoraceae</taxon>
        <taxon>Phakopsora</taxon>
    </lineage>
</organism>
<keyword evidence="2" id="KW-0285">Flavoprotein</keyword>
<evidence type="ECO:0000256" key="4">
    <source>
        <dbReference type="ARBA" id="ARBA00023002"/>
    </source>
</evidence>
<dbReference type="Pfam" id="PF00743">
    <property type="entry name" value="FMO-like"/>
    <property type="match status" value="1"/>
</dbReference>
<evidence type="ECO:0000256" key="1">
    <source>
        <dbReference type="ARBA" id="ARBA00009183"/>
    </source>
</evidence>
<evidence type="ECO:0000256" key="2">
    <source>
        <dbReference type="ARBA" id="ARBA00022630"/>
    </source>
</evidence>
<proteinExistence type="inferred from homology"/>
<accession>A0AAV0AII9</accession>
<keyword evidence="3" id="KW-0274">FAD</keyword>
<gene>
    <name evidence="5" type="ORF">PPACK8108_LOCUS2208</name>
</gene>
<dbReference type="Gene3D" id="3.50.50.60">
    <property type="entry name" value="FAD/NAD(P)-binding domain"/>
    <property type="match status" value="2"/>
</dbReference>
<reference evidence="5" key="1">
    <citation type="submission" date="2022-06" db="EMBL/GenBank/DDBJ databases">
        <authorList>
            <consortium name="SYNGENTA / RWTH Aachen University"/>
        </authorList>
    </citation>
    <scope>NUCLEOTIDE SEQUENCE</scope>
</reference>
<dbReference type="EMBL" id="CALTRL010000380">
    <property type="protein sequence ID" value="CAH7667780.1"/>
    <property type="molecule type" value="Genomic_DNA"/>
</dbReference>
<sequence>MEGDRHELGEGEGLAGIRQIVDTTELSIRCFECKSSFGGVWNYVPDPGACTVKFDKQGRPYVREDDNSSRLTPMYESLRTNVPREIMGYKNFPFDGKGQEGEGSTSFPAGSEVLDYLSTCSKGYEKYVEFGTRVDRVRHLKNQGEKVNDRKRCRRWVVEFSKCSDSEFSTCRTGRVTCDFVLAANGHYSVPYIPSVKNLSTWKGEICHSLYYRNPKDPIFHGKNVAVIGIGPSGYDIVKDLAISKEFAKDDDQRQVKKLYSVASHPSKLGWDFRDPKAPSWTKLIEVIPRFDRIEDNKVYLTDGGVIDDIDVLYFSTGYLYSLPFCNREDKPWRDHPIIKNLTFDRSGSDNSNFEGGYRVHNLDKDQIFYYPDPSFGLLVLNSQVVPFPLADYQARAVAARWSGRKPFPIFQMENEDEESSSVHVIVPPKEFDVENGLLDKIGEGGKNDDDDCWGYVPRWKYKLRKTIAERRKKELGY</sequence>
<dbReference type="InterPro" id="IPR050346">
    <property type="entry name" value="FMO-like"/>
</dbReference>
<dbReference type="GO" id="GO:0050660">
    <property type="term" value="F:flavin adenine dinucleotide binding"/>
    <property type="evidence" value="ECO:0007669"/>
    <property type="project" value="InterPro"/>
</dbReference>
<dbReference type="GO" id="GO:0050661">
    <property type="term" value="F:NADP binding"/>
    <property type="evidence" value="ECO:0007669"/>
    <property type="project" value="InterPro"/>
</dbReference>
<evidence type="ECO:0000313" key="6">
    <source>
        <dbReference type="Proteomes" id="UP001153365"/>
    </source>
</evidence>
<dbReference type="Proteomes" id="UP001153365">
    <property type="component" value="Unassembled WGS sequence"/>
</dbReference>
<dbReference type="PANTHER" id="PTHR23023">
    <property type="entry name" value="DIMETHYLANILINE MONOOXYGENASE"/>
    <property type="match status" value="1"/>
</dbReference>